<evidence type="ECO:0008006" key="5">
    <source>
        <dbReference type="Google" id="ProtNLM"/>
    </source>
</evidence>
<evidence type="ECO:0000313" key="3">
    <source>
        <dbReference type="EMBL" id="KKW42314.1"/>
    </source>
</evidence>
<comment type="caution">
    <text evidence="3">The sequence shown here is derived from an EMBL/GenBank/DDBJ whole genome shotgun (WGS) entry which is preliminary data.</text>
</comment>
<keyword evidence="2" id="KW-0472">Membrane</keyword>
<dbReference type="Proteomes" id="UP000033870">
    <property type="component" value="Unassembled WGS sequence"/>
</dbReference>
<keyword evidence="2" id="KW-0812">Transmembrane</keyword>
<keyword evidence="2" id="KW-1133">Transmembrane helix</keyword>
<name>A0A0G2BA00_9BACT</name>
<gene>
    <name evidence="3" type="ORF">UY92_C0008G0010</name>
</gene>
<feature type="region of interest" description="Disordered" evidence="1">
    <location>
        <begin position="1"/>
        <end position="67"/>
    </location>
</feature>
<feature type="transmembrane region" description="Helical" evidence="2">
    <location>
        <begin position="100"/>
        <end position="122"/>
    </location>
</feature>
<proteinExistence type="predicted"/>
<evidence type="ECO:0000313" key="4">
    <source>
        <dbReference type="Proteomes" id="UP000033870"/>
    </source>
</evidence>
<evidence type="ECO:0000256" key="2">
    <source>
        <dbReference type="SAM" id="Phobius"/>
    </source>
</evidence>
<evidence type="ECO:0000256" key="1">
    <source>
        <dbReference type="SAM" id="MobiDB-lite"/>
    </source>
</evidence>
<dbReference type="EMBL" id="LCRX01000008">
    <property type="protein sequence ID" value="KKW42314.1"/>
    <property type="molecule type" value="Genomic_DNA"/>
</dbReference>
<organism evidence="3 4">
    <name type="scientific">Candidatus Magasanikbacteria bacterium GW2011_GWA2_56_11</name>
    <dbReference type="NCBI Taxonomy" id="1619044"/>
    <lineage>
        <taxon>Bacteria</taxon>
        <taxon>Candidatus Magasanikiibacteriota</taxon>
    </lineage>
</organism>
<dbReference type="STRING" id="1619044.UY92_C0008G0010"/>
<accession>A0A0G2BA00</accession>
<protein>
    <recommendedName>
        <fullName evidence="5">DUF11 domain-containing protein</fullName>
    </recommendedName>
</protein>
<reference evidence="3 4" key="1">
    <citation type="journal article" date="2015" name="Nature">
        <title>rRNA introns, odd ribosomes, and small enigmatic genomes across a large radiation of phyla.</title>
        <authorList>
            <person name="Brown C.T."/>
            <person name="Hug L.A."/>
            <person name="Thomas B.C."/>
            <person name="Sharon I."/>
            <person name="Castelle C.J."/>
            <person name="Singh A."/>
            <person name="Wilkins M.J."/>
            <person name="Williams K.H."/>
            <person name="Banfield J.F."/>
        </authorList>
    </citation>
    <scope>NUCLEOTIDE SEQUENCE [LARGE SCALE GENOMIC DNA]</scope>
</reference>
<sequence>MSPKPKSKPADLPPDKAAIPAGERHFVKKTLSPETSVEAAAKGSPRDESQGAPPSLTVKGQRKSGSFRDDRVTGQLLSIYENSDGTLPDMKTFEKRASHSVWRVFAFGVAAFLTAAGIYFGWQTFFSPGTKFSANDVLLSLIGPERIAVADEVTFRIRYRNSERVPLDSAQLEVAYPAGFAVSRVSLPADNEAQTVWKLGTLEAGAGGEVEISGRLYGSLGETQSLRTFLNYTPSNFNSEFQKIATLSVALTESPIEFTVSSPESVAPGEAARFVVSLRPRGASAVPLFLTLDPGPLFEKKQSSLESDQNEPYRWTLGSLSEAKEIDLSGVFAPAAAATEQKLTFQVLGRLSGKPDSAPFVMASLERPVRVLESSLETKLAINGATEKLALSPGDTLNATIAVKNNGSSDFPHARVRFVIDAPAYNDKSILYWNKLEEAHNGQVVGEKIDDATRRGIITWSEEQVPELARLKPGEEVVFEVALPLKSGVETSLVNYATHRLLAQLEVQYEGANAPEVRRGGTIDMTLNSDLAIEVRDEISALDSDTYRVTWLLTNSFHELKDIILEAEVYGDVSVAESEFVVPAGTAVFDQKTGRLTWRLDSLPTSVDVAALEFTLKLNQKNPTQENLTSKVRVTATDAVTGETVERAGEEILL</sequence>
<dbReference type="PATRIC" id="fig|1619044.3.peg.630"/>
<dbReference type="AlphaFoldDB" id="A0A0G2BA00"/>